<feature type="region of interest" description="Disordered" evidence="1">
    <location>
        <begin position="161"/>
        <end position="191"/>
    </location>
</feature>
<comment type="caution">
    <text evidence="4">The sequence shown here is derived from an EMBL/GenBank/DDBJ whole genome shotgun (WGS) entry which is preliminary data.</text>
</comment>
<feature type="domain" description="Outer membrane channel protein CpnT-like N-terminal" evidence="3">
    <location>
        <begin position="10"/>
        <end position="116"/>
    </location>
</feature>
<evidence type="ECO:0000259" key="2">
    <source>
        <dbReference type="Pfam" id="PF14021"/>
    </source>
</evidence>
<feature type="compositionally biased region" description="Low complexity" evidence="1">
    <location>
        <begin position="213"/>
        <end position="232"/>
    </location>
</feature>
<accession>A0ABW2C9B1</accession>
<dbReference type="EMBL" id="JBHSXX010000001">
    <property type="protein sequence ID" value="MFC6871127.1"/>
    <property type="molecule type" value="Genomic_DNA"/>
</dbReference>
<gene>
    <name evidence="4" type="ORF">ACFQGD_28795</name>
</gene>
<feature type="region of interest" description="Disordered" evidence="1">
    <location>
        <begin position="433"/>
        <end position="476"/>
    </location>
</feature>
<dbReference type="PANTHER" id="PTHR42059">
    <property type="entry name" value="TNT DOMAIN-CONTAINING PROTEIN"/>
    <property type="match status" value="1"/>
</dbReference>
<dbReference type="RefSeq" id="WP_345406221.1">
    <property type="nucleotide sequence ID" value="NZ_BAABLA010000122.1"/>
</dbReference>
<feature type="region of interest" description="Disordered" evidence="1">
    <location>
        <begin position="206"/>
        <end position="406"/>
    </location>
</feature>
<feature type="domain" description="TNT" evidence="2">
    <location>
        <begin position="539"/>
        <end position="623"/>
    </location>
</feature>
<feature type="compositionally biased region" description="Basic and acidic residues" evidence="1">
    <location>
        <begin position="233"/>
        <end position="247"/>
    </location>
</feature>
<dbReference type="Pfam" id="PF14021">
    <property type="entry name" value="TNT"/>
    <property type="match status" value="1"/>
</dbReference>
<dbReference type="Pfam" id="PF25547">
    <property type="entry name" value="WXG100_2"/>
    <property type="match status" value="1"/>
</dbReference>
<dbReference type="InterPro" id="IPR025331">
    <property type="entry name" value="TNT"/>
</dbReference>
<feature type="compositionally biased region" description="Basic and acidic residues" evidence="1">
    <location>
        <begin position="452"/>
        <end position="464"/>
    </location>
</feature>
<dbReference type="InterPro" id="IPR057746">
    <property type="entry name" value="CpnT-like_N"/>
</dbReference>
<dbReference type="InterPro" id="IPR053024">
    <property type="entry name" value="Fungal_surface_NADase"/>
</dbReference>
<organism evidence="4 5">
    <name type="scientific">Haloechinothrix salitolerans</name>
    <dbReference type="NCBI Taxonomy" id="926830"/>
    <lineage>
        <taxon>Bacteria</taxon>
        <taxon>Bacillati</taxon>
        <taxon>Actinomycetota</taxon>
        <taxon>Actinomycetes</taxon>
        <taxon>Pseudonocardiales</taxon>
        <taxon>Pseudonocardiaceae</taxon>
        <taxon>Haloechinothrix</taxon>
    </lineage>
</organism>
<feature type="compositionally biased region" description="Low complexity" evidence="1">
    <location>
        <begin position="336"/>
        <end position="389"/>
    </location>
</feature>
<sequence length="635" mass="65302">MGIELPRELADIAARTGVRWPEADEDAMREQARAWRDAAAQLTTLASDADASATAAFDGMSGEGAAAARMSWARVVDADTGELDRAARGATEAADRLEHAADRIAESKVEMVRQLTEAARQVDAANVAADGGHPDALAGVSTLLGKTSADLNATANTLASEVADPVRGGSHAPDAPVPETDPERTSHGGAESVLDVPGEAVQHVGDTASGLTDAGPLGADAAADDVLGGADDVPGRTPDDVPGRTPDDVSLTAPTPPSGVPIAGDPYADAPTPPSGFPAGAGSPGVPPRGAYPSGQPMPPIDGSTGLAGFADAPAMPPPAPAAPSAGPGPVGGPPAGYNAPGAGMGAAPFGGAAPPAQGQNAPQPHTRNPASSQPPQQAVPQPTHQPTQRPAPPPEPQASTGTPRQDRGSVVALFLVHMFPIGHLPVPASAPAYQLPPRDDEADFATGLRFPPHDHPESHRIDPGEPPEPGADQAVRGLPAEHPAVADLCENDPLAAPDDDDWRRRFVVARDSTRVEYVWPPGELHPEGCREHGEPIVLPVGTVIDRFGDEHGRVFAADRSSYPARSLPPARLESGYHRYRVLRELPVWAAELAPWFGQPGGGLRYRAVYPVTDLLALGYLAEATPEPSETGEGT</sequence>
<name>A0ABW2C9B1_9PSEU</name>
<proteinExistence type="predicted"/>
<evidence type="ECO:0000313" key="5">
    <source>
        <dbReference type="Proteomes" id="UP001596337"/>
    </source>
</evidence>
<evidence type="ECO:0000256" key="1">
    <source>
        <dbReference type="SAM" id="MobiDB-lite"/>
    </source>
</evidence>
<dbReference type="PANTHER" id="PTHR42059:SF1">
    <property type="entry name" value="TNT DOMAIN-CONTAINING PROTEIN"/>
    <property type="match status" value="1"/>
</dbReference>
<keyword evidence="5" id="KW-1185">Reference proteome</keyword>
<evidence type="ECO:0000259" key="3">
    <source>
        <dbReference type="Pfam" id="PF25547"/>
    </source>
</evidence>
<protein>
    <submittedName>
        <fullName evidence="4">Glycohydrolase toxin TNT-related protein</fullName>
    </submittedName>
</protein>
<dbReference type="Proteomes" id="UP001596337">
    <property type="component" value="Unassembled WGS sequence"/>
</dbReference>
<reference evidence="5" key="1">
    <citation type="journal article" date="2019" name="Int. J. Syst. Evol. Microbiol.">
        <title>The Global Catalogue of Microorganisms (GCM) 10K type strain sequencing project: providing services to taxonomists for standard genome sequencing and annotation.</title>
        <authorList>
            <consortium name="The Broad Institute Genomics Platform"/>
            <consortium name="The Broad Institute Genome Sequencing Center for Infectious Disease"/>
            <person name="Wu L."/>
            <person name="Ma J."/>
        </authorList>
    </citation>
    <scope>NUCLEOTIDE SEQUENCE [LARGE SCALE GENOMIC DNA]</scope>
    <source>
        <strain evidence="5">KCTC 32255</strain>
    </source>
</reference>
<evidence type="ECO:0000313" key="4">
    <source>
        <dbReference type="EMBL" id="MFC6871127.1"/>
    </source>
</evidence>